<gene>
    <name evidence="8" type="ORF">ECRASSUSDP1_LOCUS12506</name>
</gene>
<name>A0AAD1XGH7_EUPCR</name>
<dbReference type="GO" id="GO:0016020">
    <property type="term" value="C:membrane"/>
    <property type="evidence" value="ECO:0007669"/>
    <property type="project" value="UniProtKB-SubCell"/>
</dbReference>
<accession>A0AAD1XGH7</accession>
<evidence type="ECO:0000256" key="2">
    <source>
        <dbReference type="ARBA" id="ARBA00022692"/>
    </source>
</evidence>
<keyword evidence="4 6" id="KW-0472">Membrane</keyword>
<reference evidence="8" key="1">
    <citation type="submission" date="2023-07" db="EMBL/GenBank/DDBJ databases">
        <authorList>
            <consortium name="AG Swart"/>
            <person name="Singh M."/>
            <person name="Singh A."/>
            <person name="Seah K."/>
            <person name="Emmerich C."/>
        </authorList>
    </citation>
    <scope>NUCLEOTIDE SEQUENCE</scope>
    <source>
        <strain evidence="8">DP1</strain>
    </source>
</reference>
<dbReference type="Proteomes" id="UP001295684">
    <property type="component" value="Unassembled WGS sequence"/>
</dbReference>
<keyword evidence="2 6" id="KW-0812">Transmembrane</keyword>
<organism evidence="8 9">
    <name type="scientific">Euplotes crassus</name>
    <dbReference type="NCBI Taxonomy" id="5936"/>
    <lineage>
        <taxon>Eukaryota</taxon>
        <taxon>Sar</taxon>
        <taxon>Alveolata</taxon>
        <taxon>Ciliophora</taxon>
        <taxon>Intramacronucleata</taxon>
        <taxon>Spirotrichea</taxon>
        <taxon>Hypotrichia</taxon>
        <taxon>Euplotida</taxon>
        <taxon>Euplotidae</taxon>
        <taxon>Moneuplotes</taxon>
    </lineage>
</organism>
<feature type="domain" description="Anoctamin transmembrane" evidence="7">
    <location>
        <begin position="544"/>
        <end position="1001"/>
    </location>
</feature>
<feature type="compositionally biased region" description="Low complexity" evidence="5">
    <location>
        <begin position="1104"/>
        <end position="1123"/>
    </location>
</feature>
<feature type="compositionally biased region" description="Acidic residues" evidence="5">
    <location>
        <begin position="1124"/>
        <end position="1138"/>
    </location>
</feature>
<evidence type="ECO:0000313" key="8">
    <source>
        <dbReference type="EMBL" id="CAI2371186.1"/>
    </source>
</evidence>
<dbReference type="InterPro" id="IPR007632">
    <property type="entry name" value="Anoctamin"/>
</dbReference>
<protein>
    <recommendedName>
        <fullName evidence="7">Anoctamin transmembrane domain-containing protein</fullName>
    </recommendedName>
</protein>
<feature type="transmembrane region" description="Helical" evidence="6">
    <location>
        <begin position="709"/>
        <end position="732"/>
    </location>
</feature>
<feature type="transmembrane region" description="Helical" evidence="6">
    <location>
        <begin position="967"/>
        <end position="988"/>
    </location>
</feature>
<keyword evidence="3 6" id="KW-1133">Transmembrane helix</keyword>
<dbReference type="PANTHER" id="PTHR12308">
    <property type="entry name" value="ANOCTAMIN"/>
    <property type="match status" value="1"/>
</dbReference>
<evidence type="ECO:0000256" key="6">
    <source>
        <dbReference type="SAM" id="Phobius"/>
    </source>
</evidence>
<keyword evidence="9" id="KW-1185">Reference proteome</keyword>
<dbReference type="InterPro" id="IPR049452">
    <property type="entry name" value="Anoctamin_TM"/>
</dbReference>
<evidence type="ECO:0000256" key="4">
    <source>
        <dbReference type="ARBA" id="ARBA00023136"/>
    </source>
</evidence>
<feature type="region of interest" description="Disordered" evidence="5">
    <location>
        <begin position="1087"/>
        <end position="1175"/>
    </location>
</feature>
<proteinExistence type="predicted"/>
<evidence type="ECO:0000256" key="3">
    <source>
        <dbReference type="ARBA" id="ARBA00022989"/>
    </source>
</evidence>
<feature type="transmembrane region" description="Helical" evidence="6">
    <location>
        <begin position="666"/>
        <end position="689"/>
    </location>
</feature>
<feature type="transmembrane region" description="Helical" evidence="6">
    <location>
        <begin position="883"/>
        <end position="902"/>
    </location>
</feature>
<feature type="compositionally biased region" description="Low complexity" evidence="5">
    <location>
        <begin position="1139"/>
        <end position="1157"/>
    </location>
</feature>
<feature type="transmembrane region" description="Helical" evidence="6">
    <location>
        <begin position="808"/>
        <end position="830"/>
    </location>
</feature>
<dbReference type="AlphaFoldDB" id="A0AAD1XGH7"/>
<feature type="transmembrane region" description="Helical" evidence="6">
    <location>
        <begin position="752"/>
        <end position="773"/>
    </location>
</feature>
<dbReference type="Pfam" id="PF04547">
    <property type="entry name" value="Anoctamin"/>
    <property type="match status" value="1"/>
</dbReference>
<feature type="transmembrane region" description="Helical" evidence="6">
    <location>
        <begin position="599"/>
        <end position="617"/>
    </location>
</feature>
<dbReference type="PANTHER" id="PTHR12308:SF73">
    <property type="entry name" value="ANOCTAMIN"/>
    <property type="match status" value="1"/>
</dbReference>
<evidence type="ECO:0000259" key="7">
    <source>
        <dbReference type="Pfam" id="PF04547"/>
    </source>
</evidence>
<feature type="compositionally biased region" description="Acidic residues" evidence="5">
    <location>
        <begin position="1158"/>
        <end position="1168"/>
    </location>
</feature>
<evidence type="ECO:0000256" key="1">
    <source>
        <dbReference type="ARBA" id="ARBA00004141"/>
    </source>
</evidence>
<feature type="transmembrane region" description="Helical" evidence="6">
    <location>
        <begin position="935"/>
        <end position="955"/>
    </location>
</feature>
<sequence length="1175" mass="137117">MSTEEDGSYYEDSESFDEINQERQKRLLLLEEYEKFLKRKNYNITKLRETAADKISKKNRKSKALEMLREKSKKEQKERTKDEYKQILRAYYLGNEQDVIRYEKDVEESEERDWYEWTYCYAFKNPDAQKKESEVDCDDAFDQLDGLFKEMPMPNDIQKSRMHTAHQEVLREILEQMCDQDREIKKYKGGRFTKIEDKKEEDEGNKKQEEFDINPKWIDNGPYPKDLSTLVYNIFLYRINVGLSLESRTVMSVDGSHIYIVIRADELDLKRVAEESKYTMQLAIGLTDLTSLEPCDYLYKPFRKCQNKPDDILQTEKTLEEYFSIVEGNVKDTLEDNPNKHQVKESVIGNMSNAELITYKEYLRIMKEGFADFQAHTLNRPHMKGVHLRTMAVNGLEEANREGAEKGGAKLYNLWQRLGWKHRIGAFVDFVDEPDTEYLWRKYIADETLKRSLFRDVDRIKLTDIILNKTIYNKSLFSSGYVSCGFAFHNEFDLFGKPRFSHEERENIMEDQEVELQAKVLFAENIPRGLMKSWRCVLPSPSKIRNYFGEKIAFYFHFLNFLTVALIIPGIIGIIAFVLQIVFDVDDSGTDGGIADYNNAIFTLILVIWSAAFYEYWKRQEVKYSVLWGQTDFEEDQVQRVEFFGIMRRSPIDDKREMYFSSFARMFRMLISTCVTLFMMCLTIALILGTFALKEYLIEEFSGDFIEPYIPTIISTLNAFQIYFFNQVYNYIAFLLTKFENHKTQTVFERSLIVKTFTFSFVNGFNSLFYIAFIKQEREGCIDDVNGTLVQSKDNNCFRELYVQLRSIFIIAILYNLMEIGLPIMFNFLAKRSRKKFYEKAKHSEDPNVKLMLRIEKNMERGVYAFKDIDGTYWDYLELMRQLGYILLFGLSFPPCLILAFINNVLEHQVDKAKLVYFKRRPLPLGGSSIGVWRIILYFISIMGIFTQAAILCMTAETFTKDGDDKFVQFLWASLIFVIIRWMIGYLIDDFPLKYRYVLKRHRHIVNKFLVGLPESSRFDDLFNEKTKLSVHSIVNDKLYAADSCNISNEALSKSFDSGVLKVVTSIEATKNNAVKVEDIKLQEKTPGSTLKVPEKGSDEYDASNNVNRSSGSYNSNSDSYFDNSDEEYDDPSGEGEDSSGSSAQESSYMSQSSIPDSSEEEPVDSSEEESKRGN</sequence>
<evidence type="ECO:0000313" key="9">
    <source>
        <dbReference type="Proteomes" id="UP001295684"/>
    </source>
</evidence>
<comment type="caution">
    <text evidence="8">The sequence shown here is derived from an EMBL/GenBank/DDBJ whole genome shotgun (WGS) entry which is preliminary data.</text>
</comment>
<dbReference type="GO" id="GO:0005254">
    <property type="term" value="F:chloride channel activity"/>
    <property type="evidence" value="ECO:0007669"/>
    <property type="project" value="TreeGrafter"/>
</dbReference>
<comment type="subcellular location">
    <subcellularLocation>
        <location evidence="1">Membrane</location>
        <topology evidence="1">Multi-pass membrane protein</topology>
    </subcellularLocation>
</comment>
<evidence type="ECO:0000256" key="5">
    <source>
        <dbReference type="SAM" id="MobiDB-lite"/>
    </source>
</evidence>
<dbReference type="EMBL" id="CAMPGE010012418">
    <property type="protein sequence ID" value="CAI2371186.1"/>
    <property type="molecule type" value="Genomic_DNA"/>
</dbReference>
<feature type="transmembrane region" description="Helical" evidence="6">
    <location>
        <begin position="552"/>
        <end position="579"/>
    </location>
</feature>